<keyword evidence="3" id="KW-1185">Reference proteome</keyword>
<sequence>IYKPFGLWTLGLVVIIKHIVSKAIHTNIFQRRYIQTIQIFHTILIDNTASLAVALFIGVATAASVPAWEDWAHGRVQLKNVSMHFRYAGSGPPLLLVHGNPQHSITWRLLGPAMAENYTVIAPDNRGMGDSSLAPISDYTAASMASDLEGLLSFLNINKTFVFSYDKGVGAAVALAAKKPSLVQALAVSEYALPGFGYESLWTPQYDWDAYGNWELAWWSVPEAAERFIQGRVREVIGWFFYHTSYSGASSIPLSAVDEVVDSINKPGFLRSMLGPFAASTMGADAAFFNSTIRQHPLPMPFLGLGGEAGTAAILHELWPPVGTSVEVDIVPKAGHFPADENPAWVAQRINKFYNPHKKGISTADLSWLTDKVTLV</sequence>
<comment type="caution">
    <text evidence="2">The sequence shown here is derived from an EMBL/GenBank/DDBJ whole genome shotgun (WGS) entry which is preliminary data.</text>
</comment>
<feature type="non-terminal residue" evidence="2">
    <location>
        <position position="1"/>
    </location>
</feature>
<dbReference type="InterPro" id="IPR029058">
    <property type="entry name" value="AB_hydrolase_fold"/>
</dbReference>
<dbReference type="SUPFAM" id="SSF53474">
    <property type="entry name" value="alpha/beta-Hydrolases"/>
    <property type="match status" value="1"/>
</dbReference>
<evidence type="ECO:0000259" key="1">
    <source>
        <dbReference type="Pfam" id="PF00561"/>
    </source>
</evidence>
<protein>
    <recommendedName>
        <fullName evidence="1">AB hydrolase-1 domain-containing protein</fullName>
    </recommendedName>
</protein>
<gene>
    <name evidence="2" type="ORF">CFAM422_007417</name>
</gene>
<evidence type="ECO:0000313" key="3">
    <source>
        <dbReference type="Proteomes" id="UP000801864"/>
    </source>
</evidence>
<accession>A0A9P4XDX9</accession>
<dbReference type="InterPro" id="IPR000073">
    <property type="entry name" value="AB_hydrolase_1"/>
</dbReference>
<dbReference type="Pfam" id="PF00561">
    <property type="entry name" value="Abhydrolase_1"/>
    <property type="match status" value="1"/>
</dbReference>
<dbReference type="Proteomes" id="UP000801864">
    <property type="component" value="Unassembled WGS sequence"/>
</dbReference>
<evidence type="ECO:0000313" key="2">
    <source>
        <dbReference type="EMBL" id="KAF3069211.1"/>
    </source>
</evidence>
<feature type="domain" description="AB hydrolase-1" evidence="1">
    <location>
        <begin position="92"/>
        <end position="188"/>
    </location>
</feature>
<dbReference type="EMBL" id="QLNT01000012">
    <property type="protein sequence ID" value="KAF3069211.1"/>
    <property type="molecule type" value="Genomic_DNA"/>
</dbReference>
<dbReference type="AlphaFoldDB" id="A0A9P4XDX9"/>
<name>A0A9P4XDX9_9HYPO</name>
<dbReference type="Gene3D" id="3.40.50.1820">
    <property type="entry name" value="alpha/beta hydrolase"/>
    <property type="match status" value="1"/>
</dbReference>
<dbReference type="PANTHER" id="PTHR43329">
    <property type="entry name" value="EPOXIDE HYDROLASE"/>
    <property type="match status" value="1"/>
</dbReference>
<organism evidence="2 3">
    <name type="scientific">Trichoderma lentiforme</name>
    <dbReference type="NCBI Taxonomy" id="1567552"/>
    <lineage>
        <taxon>Eukaryota</taxon>
        <taxon>Fungi</taxon>
        <taxon>Dikarya</taxon>
        <taxon>Ascomycota</taxon>
        <taxon>Pezizomycotina</taxon>
        <taxon>Sordariomycetes</taxon>
        <taxon>Hypocreomycetidae</taxon>
        <taxon>Hypocreales</taxon>
        <taxon>Hypocreaceae</taxon>
        <taxon>Trichoderma</taxon>
    </lineage>
</organism>
<reference evidence="2 3" key="1">
    <citation type="submission" date="2018-06" db="EMBL/GenBank/DDBJ databases">
        <title>Genome analysis of cellulolytic fungus Trichoderma lentiforme CFAM-422.</title>
        <authorList>
            <person name="Steindorff A.S."/>
            <person name="Formighieri E.F."/>
            <person name="Midorikawa G.E.O."/>
            <person name="Tamietti M.S."/>
            <person name="Ramos E.Z."/>
            <person name="Silva A.S."/>
            <person name="Bon E.P.S."/>
            <person name="Mendes T.D."/>
            <person name="Damaso M.C.T."/>
            <person name="Favaro L.C.L."/>
        </authorList>
    </citation>
    <scope>NUCLEOTIDE SEQUENCE [LARGE SCALE GENOMIC DNA]</scope>
    <source>
        <strain evidence="2 3">CFAM-422</strain>
    </source>
</reference>
<proteinExistence type="predicted"/>